<dbReference type="EMBL" id="FNXT01001032">
    <property type="protein sequence ID" value="SZX71155.1"/>
    <property type="molecule type" value="Genomic_DNA"/>
</dbReference>
<proteinExistence type="predicted"/>
<dbReference type="Proteomes" id="UP000256970">
    <property type="component" value="Unassembled WGS sequence"/>
</dbReference>
<accession>A0A383W0E1</accession>
<protein>
    <submittedName>
        <fullName evidence="2">Uncharacterized protein</fullName>
    </submittedName>
</protein>
<feature type="region of interest" description="Disordered" evidence="1">
    <location>
        <begin position="96"/>
        <end position="118"/>
    </location>
</feature>
<dbReference type="AlphaFoldDB" id="A0A383W0E1"/>
<feature type="compositionally biased region" description="Low complexity" evidence="1">
    <location>
        <begin position="280"/>
        <end position="297"/>
    </location>
</feature>
<sequence>MPFSERKGRFLVTTACSQPVSLGAAAIPSISAPNSDQRVQKRKYGRFTVSTCQAYASSSPSPAVEDTLAAHAGEPLLLTRDHRSASFSSLSSSERDASPFAVADQQQHHQQQHQAYDLSMSSWDSSSSLCSKGSLSSCATAKQAAAATPTRRVRFSEPDCCAAAPATPARYCGKHSSSGSPAATQPAVLQATAAGASHSRAAHGDAAAQQQQQQHLVSPPGSAPRPMLRSYCRGRFSVQEAVLFTYMPRSMSVPEHSCTLEQFVQDNAAAADQQGLLRHSSSGSDASSSSDACNGCSRDTGSSSQAQRFLHHQQQQEALAQVVVAAAAAADSFWAAASAAQLGDSSALGCTMSDDFAVYSSAAAAAAVGMPSRACRPHHQPPKRSQTVSYFRRGRFLVQTTYT</sequence>
<evidence type="ECO:0000313" key="2">
    <source>
        <dbReference type="EMBL" id="SZX71155.1"/>
    </source>
</evidence>
<gene>
    <name evidence="2" type="ORF">BQ4739_LOCUS11296</name>
</gene>
<feature type="region of interest" description="Disordered" evidence="1">
    <location>
        <begin position="275"/>
        <end position="299"/>
    </location>
</feature>
<keyword evidence="3" id="KW-1185">Reference proteome</keyword>
<evidence type="ECO:0000256" key="1">
    <source>
        <dbReference type="SAM" id="MobiDB-lite"/>
    </source>
</evidence>
<evidence type="ECO:0000313" key="3">
    <source>
        <dbReference type="Proteomes" id="UP000256970"/>
    </source>
</evidence>
<feature type="compositionally biased region" description="Low complexity" evidence="1">
    <location>
        <begin position="190"/>
        <end position="214"/>
    </location>
</feature>
<reference evidence="2 3" key="1">
    <citation type="submission" date="2016-10" db="EMBL/GenBank/DDBJ databases">
        <authorList>
            <person name="Cai Z."/>
        </authorList>
    </citation>
    <scope>NUCLEOTIDE SEQUENCE [LARGE SCALE GENOMIC DNA]</scope>
</reference>
<name>A0A383W0E1_TETOB</name>
<feature type="compositionally biased region" description="Low complexity" evidence="1">
    <location>
        <begin position="108"/>
        <end position="118"/>
    </location>
</feature>
<organism evidence="2 3">
    <name type="scientific">Tetradesmus obliquus</name>
    <name type="common">Green alga</name>
    <name type="synonym">Acutodesmus obliquus</name>
    <dbReference type="NCBI Taxonomy" id="3088"/>
    <lineage>
        <taxon>Eukaryota</taxon>
        <taxon>Viridiplantae</taxon>
        <taxon>Chlorophyta</taxon>
        <taxon>core chlorophytes</taxon>
        <taxon>Chlorophyceae</taxon>
        <taxon>CS clade</taxon>
        <taxon>Sphaeropleales</taxon>
        <taxon>Scenedesmaceae</taxon>
        <taxon>Tetradesmus</taxon>
    </lineage>
</organism>
<feature type="region of interest" description="Disordered" evidence="1">
    <location>
        <begin position="172"/>
        <end position="224"/>
    </location>
</feature>